<sequence length="424" mass="46740">MVEVPDFVVARDHVRNELIRFVRALRRTRVNVPANAGTTAARALVEVGFEDRERAQIALRACLITDQTHKSTFDDLFAEFWRRLTVGLDADGPAQRPEDGPDGGFAPLGAEPTDGEQAESSGAGKDDERDRNDERTGLGAVVSHETAITEEEGEVTTARYSPTGRRTAISVPEIAGKGFDGAFRSLTRVLSGLASRRWGTGDDVPHVRRALRASIETGGTVVDVPRRERKRTAVRARLLVDVSQSVLDVLDRSFLLRFLRRARAEWRDVRLFFFDESLREVTESFDAETQKAAFDALERAETEWGGGTRIGGSLECLRGEFPHSVDRQSVVFVVSDGLEMGEVSTLETELSVLSQKAGAVFWLNPLAASSAYEPTARGMAAALPYLDGLFAFTGPTDIEEIARQLQRQGIHGRVGYEYDTRRTA</sequence>
<evidence type="ECO:0000313" key="2">
    <source>
        <dbReference type="EMBL" id="GAA0472047.1"/>
    </source>
</evidence>
<dbReference type="Pfam" id="PF05762">
    <property type="entry name" value="VWA_CoxE"/>
    <property type="match status" value="1"/>
</dbReference>
<organism evidence="2 5">
    <name type="scientific">Halococcus dombrowskii</name>
    <dbReference type="NCBI Taxonomy" id="179637"/>
    <lineage>
        <taxon>Archaea</taxon>
        <taxon>Methanobacteriati</taxon>
        <taxon>Methanobacteriota</taxon>
        <taxon>Stenosarchaea group</taxon>
        <taxon>Halobacteria</taxon>
        <taxon>Halobacteriales</taxon>
        <taxon>Halococcaceae</taxon>
        <taxon>Halococcus</taxon>
    </lineage>
</organism>
<dbReference type="CDD" id="cd00198">
    <property type="entry name" value="vWFA"/>
    <property type="match status" value="1"/>
</dbReference>
<name>A0AAV3SKW5_HALDO</name>
<dbReference type="RefSeq" id="WP_244706238.1">
    <property type="nucleotide sequence ID" value="NZ_BAAADN010000055.1"/>
</dbReference>
<evidence type="ECO:0000256" key="1">
    <source>
        <dbReference type="SAM" id="MobiDB-lite"/>
    </source>
</evidence>
<dbReference type="InterPro" id="IPR036465">
    <property type="entry name" value="vWFA_dom_sf"/>
</dbReference>
<dbReference type="AlphaFoldDB" id="A0AAV3SKW5"/>
<dbReference type="KEGG" id="hdo:MUK72_16280"/>
<keyword evidence="4" id="KW-1185">Reference proteome</keyword>
<reference evidence="2" key="3">
    <citation type="submission" date="2023-12" db="EMBL/GenBank/DDBJ databases">
        <authorList>
            <person name="Sun Q."/>
            <person name="Inoue M."/>
        </authorList>
    </citation>
    <scope>NUCLEOTIDE SEQUENCE</scope>
    <source>
        <strain evidence="2">JCM 12289</strain>
    </source>
</reference>
<evidence type="ECO:0000313" key="3">
    <source>
        <dbReference type="EMBL" id="UOO97003.1"/>
    </source>
</evidence>
<keyword evidence="3" id="KW-0614">Plasmid</keyword>
<dbReference type="SUPFAM" id="SSF53300">
    <property type="entry name" value="vWA-like"/>
    <property type="match status" value="1"/>
</dbReference>
<dbReference type="EMBL" id="CP095007">
    <property type="protein sequence ID" value="UOO97003.1"/>
    <property type="molecule type" value="Genomic_DNA"/>
</dbReference>
<accession>A0AAV3SKW5</accession>
<dbReference type="Proteomes" id="UP001500962">
    <property type="component" value="Unassembled WGS sequence"/>
</dbReference>
<gene>
    <name evidence="2" type="ORF">GCM10008985_31030</name>
    <name evidence="3" type="ORF">MUK72_16280</name>
</gene>
<dbReference type="GeneID" id="71763438"/>
<proteinExistence type="predicted"/>
<dbReference type="PANTHER" id="PTHR39338:SF6">
    <property type="entry name" value="BLL5662 PROTEIN"/>
    <property type="match status" value="1"/>
</dbReference>
<evidence type="ECO:0000313" key="5">
    <source>
        <dbReference type="Proteomes" id="UP001500962"/>
    </source>
</evidence>
<dbReference type="InterPro" id="IPR008912">
    <property type="entry name" value="Uncharacterised_CoxE"/>
</dbReference>
<protein>
    <submittedName>
        <fullName evidence="2">VWA domain-containing protein</fullName>
    </submittedName>
</protein>
<evidence type="ECO:0000313" key="4">
    <source>
        <dbReference type="Proteomes" id="UP000830542"/>
    </source>
</evidence>
<dbReference type="PANTHER" id="PTHR39338">
    <property type="entry name" value="BLL5662 PROTEIN-RELATED"/>
    <property type="match status" value="1"/>
</dbReference>
<dbReference type="EMBL" id="BAAADN010000055">
    <property type="protein sequence ID" value="GAA0472047.1"/>
    <property type="molecule type" value="Genomic_DNA"/>
</dbReference>
<reference evidence="2" key="1">
    <citation type="journal article" date="2014" name="Int. J. Syst. Evol. Microbiol.">
        <title>Complete genome sequence of Corynebacterium casei LMG S-19264T (=DSM 44701T), isolated from a smear-ripened cheese.</title>
        <authorList>
            <consortium name="US DOE Joint Genome Institute (JGI-PGF)"/>
            <person name="Walter F."/>
            <person name="Albersmeier A."/>
            <person name="Kalinowski J."/>
            <person name="Ruckert C."/>
        </authorList>
    </citation>
    <scope>NUCLEOTIDE SEQUENCE</scope>
    <source>
        <strain evidence="2">JCM 12289</strain>
    </source>
</reference>
<dbReference type="Gene3D" id="3.40.50.410">
    <property type="entry name" value="von Willebrand factor, type A domain"/>
    <property type="match status" value="1"/>
</dbReference>
<dbReference type="Proteomes" id="UP000830542">
    <property type="component" value="Plasmid unnamed2"/>
</dbReference>
<reference evidence="3" key="2">
    <citation type="submission" date="2022-04" db="EMBL/GenBank/DDBJ databases">
        <title>Sequencing and genomic assembly of Halococcus dombrowskii.</title>
        <authorList>
            <person name="Lim S.W."/>
            <person name="MacLea K.S."/>
        </authorList>
    </citation>
    <scope>NUCLEOTIDE SEQUENCE</scope>
    <source>
        <strain evidence="3">H4</strain>
        <plasmid evidence="3">unnamed2</plasmid>
    </source>
</reference>
<feature type="region of interest" description="Disordered" evidence="1">
    <location>
        <begin position="91"/>
        <end position="157"/>
    </location>
</feature>
<feature type="compositionally biased region" description="Basic and acidic residues" evidence="1">
    <location>
        <begin position="124"/>
        <end position="136"/>
    </location>
</feature>
<geneLocation type="plasmid" evidence="3 4">
    <name>unnamed2</name>
</geneLocation>